<dbReference type="RefSeq" id="WP_243641470.1">
    <property type="nucleotide sequence ID" value="NZ_OBDR01000001.1"/>
</dbReference>
<organism evidence="2 4">
    <name type="scientific">Methanohalophilus euhalobius</name>
    <dbReference type="NCBI Taxonomy" id="51203"/>
    <lineage>
        <taxon>Archaea</taxon>
        <taxon>Methanobacteriati</taxon>
        <taxon>Methanobacteriota</taxon>
        <taxon>Stenosarchaea group</taxon>
        <taxon>Methanomicrobia</taxon>
        <taxon>Methanosarcinales</taxon>
        <taxon>Methanosarcinaceae</taxon>
        <taxon>Methanohalophilus</taxon>
    </lineage>
</organism>
<name>A0A285EKT6_9EURY</name>
<feature type="domain" description="Damage-control phosphatase ARMT1-like metal-binding" evidence="1">
    <location>
        <begin position="6"/>
        <end position="50"/>
    </location>
</feature>
<dbReference type="InterPro" id="IPR036075">
    <property type="entry name" value="ARMT-1-like_metal-bd_sf"/>
</dbReference>
<dbReference type="EMBL" id="SMMS01000001">
    <property type="protein sequence ID" value="TCL10960.1"/>
    <property type="molecule type" value="Genomic_DNA"/>
</dbReference>
<accession>A0A285EKT6</accession>
<dbReference type="Gene3D" id="3.40.50.10880">
    <property type="entry name" value="Uncharacterised protein PF01937, DUF89, domain 3"/>
    <property type="match status" value="1"/>
</dbReference>
<protein>
    <submittedName>
        <fullName evidence="3">Uncharacterized protein DUF89</fullName>
    </submittedName>
</protein>
<dbReference type="InterPro" id="IPR002791">
    <property type="entry name" value="ARMT1-like_metal-bd"/>
</dbReference>
<evidence type="ECO:0000313" key="5">
    <source>
        <dbReference type="Proteomes" id="UP000295404"/>
    </source>
</evidence>
<dbReference type="AlphaFoldDB" id="A0A285EKT6"/>
<dbReference type="Proteomes" id="UP000295404">
    <property type="component" value="Unassembled WGS sequence"/>
</dbReference>
<reference evidence="2" key="2">
    <citation type="submission" date="2017-09" db="EMBL/GenBank/DDBJ databases">
        <authorList>
            <person name="Ehlers B."/>
            <person name="Leendertz F.H."/>
        </authorList>
    </citation>
    <scope>NUCLEOTIDE SEQUENCE [LARGE SCALE GENOMIC DNA]</scope>
    <source>
        <strain evidence="2">WG-1MB</strain>
    </source>
</reference>
<evidence type="ECO:0000313" key="3">
    <source>
        <dbReference type="EMBL" id="TCL10960.1"/>
    </source>
</evidence>
<evidence type="ECO:0000259" key="1">
    <source>
        <dbReference type="Pfam" id="PF01937"/>
    </source>
</evidence>
<sequence>MEDRGDSVLNRGCNAIGVAFDEAPQELLEAFNKTSLIISKGMANYENLTEGIWLHCLSAADKMRKCCAGHGP</sequence>
<evidence type="ECO:0000313" key="2">
    <source>
        <dbReference type="EMBL" id="SNX99453.1"/>
    </source>
</evidence>
<evidence type="ECO:0000313" key="4">
    <source>
        <dbReference type="Proteomes" id="UP000217726"/>
    </source>
</evidence>
<reference evidence="3 5" key="3">
    <citation type="submission" date="2019-03" db="EMBL/GenBank/DDBJ databases">
        <title>Subsurface microbial communities from deep shales in Ohio and West Virginia, USA.</title>
        <authorList>
            <person name="Wrighton K."/>
        </authorList>
    </citation>
    <scope>NUCLEOTIDE SEQUENCE [LARGE SCALE GENOMIC DNA]</scope>
    <source>
        <strain evidence="3 5">WG1_MB</strain>
    </source>
</reference>
<dbReference type="Pfam" id="PF01937">
    <property type="entry name" value="ARMT1-like_dom"/>
    <property type="match status" value="1"/>
</dbReference>
<proteinExistence type="predicted"/>
<gene>
    <name evidence="3" type="ORF">C7960_0051</name>
    <name evidence="2" type="ORF">SAMN06295989_10118</name>
</gene>
<dbReference type="EMBL" id="OBDR01000001">
    <property type="protein sequence ID" value="SNX99453.1"/>
    <property type="molecule type" value="Genomic_DNA"/>
</dbReference>
<dbReference type="Proteomes" id="UP000217726">
    <property type="component" value="Unassembled WGS sequence"/>
</dbReference>
<reference evidence="4" key="1">
    <citation type="submission" date="2017-09" db="EMBL/GenBank/DDBJ databases">
        <authorList>
            <person name="Varghese N."/>
            <person name="Submissions S."/>
        </authorList>
    </citation>
    <scope>NUCLEOTIDE SEQUENCE [LARGE SCALE GENOMIC DNA]</scope>
    <source>
        <strain evidence="4">WG-1MB</strain>
    </source>
</reference>
<keyword evidence="4" id="KW-1185">Reference proteome</keyword>
<dbReference type="SUPFAM" id="SSF111321">
    <property type="entry name" value="AF1104-like"/>
    <property type="match status" value="1"/>
</dbReference>